<dbReference type="InterPro" id="IPR013078">
    <property type="entry name" value="His_Pase_superF_clade-1"/>
</dbReference>
<dbReference type="InterPro" id="IPR050275">
    <property type="entry name" value="PGM_Phosphatase"/>
</dbReference>
<evidence type="ECO:0000313" key="2">
    <source>
        <dbReference type="Proteomes" id="UP000218767"/>
    </source>
</evidence>
<proteinExistence type="predicted"/>
<evidence type="ECO:0008006" key="3">
    <source>
        <dbReference type="Google" id="ProtNLM"/>
    </source>
</evidence>
<evidence type="ECO:0000313" key="1">
    <source>
        <dbReference type="EMBL" id="PCI74470.1"/>
    </source>
</evidence>
<dbReference type="SMART" id="SM00855">
    <property type="entry name" value="PGAM"/>
    <property type="match status" value="1"/>
</dbReference>
<comment type="caution">
    <text evidence="1">The sequence shown here is derived from an EMBL/GenBank/DDBJ whole genome shotgun (WGS) entry which is preliminary data.</text>
</comment>
<dbReference type="CDD" id="cd07067">
    <property type="entry name" value="HP_PGM_like"/>
    <property type="match status" value="1"/>
</dbReference>
<accession>A0A2A4WVY6</accession>
<sequence length="230" mass="25444">MPSSKKQITVDFLRHGEPEGGDVLRGRVDHPLSELGWSQMQKAAALNTERELSPSTPSWTHLISSPLQRCRAFAEHLAGVTALELRVAEQWQEIDYGDWDGMLLSDWRKEAGPQFKEFRKDVSKLHPPNGEAFLSFKDRVLAAMNELAELPDGSHVLVVTHGGVLRVVLPTVLGMPLNRSYPLHIPFASFSRIALSVTAASGKERSGSDLKFGASLLFHNAAEYEGLVTY</sequence>
<dbReference type="PANTHER" id="PTHR48100">
    <property type="entry name" value="BROAD-SPECIFICITY PHOSPHATASE YOR283W-RELATED"/>
    <property type="match status" value="1"/>
</dbReference>
<reference evidence="2" key="1">
    <citation type="submission" date="2017-08" db="EMBL/GenBank/DDBJ databases">
        <title>A dynamic microbial community with high functional redundancy inhabits the cold, oxic subseafloor aquifer.</title>
        <authorList>
            <person name="Tully B.J."/>
            <person name="Wheat C.G."/>
            <person name="Glazer B.T."/>
            <person name="Huber J.A."/>
        </authorList>
    </citation>
    <scope>NUCLEOTIDE SEQUENCE [LARGE SCALE GENOMIC DNA]</scope>
</reference>
<dbReference type="Pfam" id="PF00300">
    <property type="entry name" value="His_Phos_1"/>
    <property type="match status" value="1"/>
</dbReference>
<name>A0A2A4WVY6_9GAMM</name>
<dbReference type="GO" id="GO:0005737">
    <property type="term" value="C:cytoplasm"/>
    <property type="evidence" value="ECO:0007669"/>
    <property type="project" value="TreeGrafter"/>
</dbReference>
<gene>
    <name evidence="1" type="ORF">COB20_15095</name>
</gene>
<dbReference type="SUPFAM" id="SSF53254">
    <property type="entry name" value="Phosphoglycerate mutase-like"/>
    <property type="match status" value="1"/>
</dbReference>
<dbReference type="PIRSF" id="PIRSF000709">
    <property type="entry name" value="6PFK_2-Ptase"/>
    <property type="match status" value="1"/>
</dbReference>
<dbReference type="InterPro" id="IPR029033">
    <property type="entry name" value="His_PPase_superfam"/>
</dbReference>
<organism evidence="1 2">
    <name type="scientific">SAR86 cluster bacterium</name>
    <dbReference type="NCBI Taxonomy" id="2030880"/>
    <lineage>
        <taxon>Bacteria</taxon>
        <taxon>Pseudomonadati</taxon>
        <taxon>Pseudomonadota</taxon>
        <taxon>Gammaproteobacteria</taxon>
        <taxon>SAR86 cluster</taxon>
    </lineage>
</organism>
<protein>
    <recommendedName>
        <fullName evidence="3">Histidine phosphatase family protein</fullName>
    </recommendedName>
</protein>
<dbReference type="Gene3D" id="3.40.50.1240">
    <property type="entry name" value="Phosphoglycerate mutase-like"/>
    <property type="match status" value="1"/>
</dbReference>
<dbReference type="EMBL" id="NVUL01000102">
    <property type="protein sequence ID" value="PCI74470.1"/>
    <property type="molecule type" value="Genomic_DNA"/>
</dbReference>
<dbReference type="PANTHER" id="PTHR48100:SF1">
    <property type="entry name" value="HISTIDINE PHOSPHATASE FAMILY PROTEIN-RELATED"/>
    <property type="match status" value="1"/>
</dbReference>
<dbReference type="AlphaFoldDB" id="A0A2A4WVY6"/>
<dbReference type="Proteomes" id="UP000218767">
    <property type="component" value="Unassembled WGS sequence"/>
</dbReference>
<dbReference type="GO" id="GO:0016791">
    <property type="term" value="F:phosphatase activity"/>
    <property type="evidence" value="ECO:0007669"/>
    <property type="project" value="TreeGrafter"/>
</dbReference>